<dbReference type="InterPro" id="IPR052925">
    <property type="entry name" value="Phage_Integrase-like_Recomb"/>
</dbReference>
<dbReference type="GO" id="GO:0006310">
    <property type="term" value="P:DNA recombination"/>
    <property type="evidence" value="ECO:0007669"/>
    <property type="project" value="UniProtKB-KW"/>
</dbReference>
<dbReference type="PANTHER" id="PTHR34605">
    <property type="entry name" value="PHAGE_INTEGRASE DOMAIN-CONTAINING PROTEIN"/>
    <property type="match status" value="1"/>
</dbReference>
<organism evidence="2 3">
    <name type="scientific">Chrysochromulina tobinii</name>
    <dbReference type="NCBI Taxonomy" id="1460289"/>
    <lineage>
        <taxon>Eukaryota</taxon>
        <taxon>Haptista</taxon>
        <taxon>Haptophyta</taxon>
        <taxon>Prymnesiophyceae</taxon>
        <taxon>Prymnesiales</taxon>
        <taxon>Chrysochromulinaceae</taxon>
        <taxon>Chrysochromulina</taxon>
    </lineage>
</organism>
<evidence type="ECO:0000313" key="2">
    <source>
        <dbReference type="EMBL" id="KOO23995.1"/>
    </source>
</evidence>
<reference evidence="3" key="1">
    <citation type="journal article" date="2015" name="PLoS Genet.">
        <title>Genome Sequence and Transcriptome Analyses of Chrysochromulina tobin: Metabolic Tools for Enhanced Algal Fitness in the Prominent Order Prymnesiales (Haptophyceae).</title>
        <authorList>
            <person name="Hovde B.T."/>
            <person name="Deodato C.R."/>
            <person name="Hunsperger H.M."/>
            <person name="Ryken S.A."/>
            <person name="Yost W."/>
            <person name="Jha R.K."/>
            <person name="Patterson J."/>
            <person name="Monnat R.J. Jr."/>
            <person name="Barlow S.B."/>
            <person name="Starkenburg S.R."/>
            <person name="Cattolico R.A."/>
        </authorList>
    </citation>
    <scope>NUCLEOTIDE SEQUENCE</scope>
    <source>
        <strain evidence="3">CCMP291</strain>
    </source>
</reference>
<evidence type="ECO:0008006" key="4">
    <source>
        <dbReference type="Google" id="ProtNLM"/>
    </source>
</evidence>
<accession>A0A0M0JC06</accession>
<dbReference type="Proteomes" id="UP000037460">
    <property type="component" value="Unassembled WGS sequence"/>
</dbReference>
<gene>
    <name evidence="2" type="ORF">Ctob_005785</name>
</gene>
<keyword evidence="3" id="KW-1185">Reference proteome</keyword>
<proteinExistence type="predicted"/>
<dbReference type="AlphaFoldDB" id="A0A0M0JC06"/>
<sequence length="155" mass="17350">MMRPCKKLRYHGGKTVPVFLFDGSVLTPVQELLRLFRVDRVPPEAYATTPLFRRSSGVSFTTDYVREVVRFLMRSVGLPPGLYGGHSLRIGGASAALAANVSEAVIRAMGRWDSDVYELYLRGSLACARQMGSVIASTSYEDFEAMFDHEEFVRF</sequence>
<dbReference type="EMBL" id="JWZX01003136">
    <property type="protein sequence ID" value="KOO23995.1"/>
    <property type="molecule type" value="Genomic_DNA"/>
</dbReference>
<dbReference type="GO" id="GO:0015074">
    <property type="term" value="P:DNA integration"/>
    <property type="evidence" value="ECO:0007669"/>
    <property type="project" value="InterPro"/>
</dbReference>
<dbReference type="InterPro" id="IPR013762">
    <property type="entry name" value="Integrase-like_cat_sf"/>
</dbReference>
<dbReference type="GO" id="GO:0003677">
    <property type="term" value="F:DNA binding"/>
    <property type="evidence" value="ECO:0007669"/>
    <property type="project" value="InterPro"/>
</dbReference>
<dbReference type="SUPFAM" id="SSF56349">
    <property type="entry name" value="DNA breaking-rejoining enzymes"/>
    <property type="match status" value="1"/>
</dbReference>
<comment type="caution">
    <text evidence="2">The sequence shown here is derived from an EMBL/GenBank/DDBJ whole genome shotgun (WGS) entry which is preliminary data.</text>
</comment>
<name>A0A0M0JC06_9EUKA</name>
<dbReference type="Gene3D" id="1.10.443.10">
    <property type="entry name" value="Intergrase catalytic core"/>
    <property type="match status" value="1"/>
</dbReference>
<protein>
    <recommendedName>
        <fullName evidence="4">Tyr recombinase domain-containing protein</fullName>
    </recommendedName>
</protein>
<dbReference type="PANTHER" id="PTHR34605:SF4">
    <property type="entry name" value="DNA ADENINE METHYLTRANSFERASE"/>
    <property type="match status" value="1"/>
</dbReference>
<evidence type="ECO:0000256" key="1">
    <source>
        <dbReference type="ARBA" id="ARBA00023172"/>
    </source>
</evidence>
<evidence type="ECO:0000313" key="3">
    <source>
        <dbReference type="Proteomes" id="UP000037460"/>
    </source>
</evidence>
<dbReference type="InterPro" id="IPR011010">
    <property type="entry name" value="DNA_brk_join_enz"/>
</dbReference>
<dbReference type="OrthoDB" id="2678913at2759"/>
<keyword evidence="1" id="KW-0233">DNA recombination</keyword>